<gene>
    <name evidence="3" type="ORF">F511_27371</name>
</gene>
<reference evidence="3 4" key="1">
    <citation type="journal article" date="2015" name="Proc. Natl. Acad. Sci. U.S.A.">
        <title>The resurrection genome of Boea hygrometrica: A blueprint for survival of dehydration.</title>
        <authorList>
            <person name="Xiao L."/>
            <person name="Yang G."/>
            <person name="Zhang L."/>
            <person name="Yang X."/>
            <person name="Zhao S."/>
            <person name="Ji Z."/>
            <person name="Zhou Q."/>
            <person name="Hu M."/>
            <person name="Wang Y."/>
            <person name="Chen M."/>
            <person name="Xu Y."/>
            <person name="Jin H."/>
            <person name="Xiao X."/>
            <person name="Hu G."/>
            <person name="Bao F."/>
            <person name="Hu Y."/>
            <person name="Wan P."/>
            <person name="Li L."/>
            <person name="Deng X."/>
            <person name="Kuang T."/>
            <person name="Xiang C."/>
            <person name="Zhu J.K."/>
            <person name="Oliver M.J."/>
            <person name="He Y."/>
        </authorList>
    </citation>
    <scope>NUCLEOTIDE SEQUENCE [LARGE SCALE GENOMIC DNA]</scope>
    <source>
        <strain evidence="4">cv. XS01</strain>
    </source>
</reference>
<feature type="chain" id="PRO_5016425237" evidence="2">
    <location>
        <begin position="18"/>
        <end position="153"/>
    </location>
</feature>
<name>A0A2Z7DCJ9_9LAMI</name>
<evidence type="ECO:0000313" key="3">
    <source>
        <dbReference type="EMBL" id="KZV57360.1"/>
    </source>
</evidence>
<proteinExistence type="predicted"/>
<keyword evidence="4" id="KW-1185">Reference proteome</keyword>
<feature type="region of interest" description="Disordered" evidence="1">
    <location>
        <begin position="98"/>
        <end position="127"/>
    </location>
</feature>
<evidence type="ECO:0000313" key="4">
    <source>
        <dbReference type="Proteomes" id="UP000250235"/>
    </source>
</evidence>
<evidence type="ECO:0000256" key="1">
    <source>
        <dbReference type="SAM" id="MobiDB-lite"/>
    </source>
</evidence>
<dbReference type="EMBL" id="KQ987315">
    <property type="protein sequence ID" value="KZV57360.1"/>
    <property type="molecule type" value="Genomic_DNA"/>
</dbReference>
<evidence type="ECO:0000256" key="2">
    <source>
        <dbReference type="SAM" id="SignalP"/>
    </source>
</evidence>
<dbReference type="AlphaFoldDB" id="A0A2Z7DCJ9"/>
<organism evidence="3 4">
    <name type="scientific">Dorcoceras hygrometricum</name>
    <dbReference type="NCBI Taxonomy" id="472368"/>
    <lineage>
        <taxon>Eukaryota</taxon>
        <taxon>Viridiplantae</taxon>
        <taxon>Streptophyta</taxon>
        <taxon>Embryophyta</taxon>
        <taxon>Tracheophyta</taxon>
        <taxon>Spermatophyta</taxon>
        <taxon>Magnoliopsida</taxon>
        <taxon>eudicotyledons</taxon>
        <taxon>Gunneridae</taxon>
        <taxon>Pentapetalae</taxon>
        <taxon>asterids</taxon>
        <taxon>lamiids</taxon>
        <taxon>Lamiales</taxon>
        <taxon>Gesneriaceae</taxon>
        <taxon>Didymocarpoideae</taxon>
        <taxon>Trichosporeae</taxon>
        <taxon>Loxocarpinae</taxon>
        <taxon>Dorcoceras</taxon>
    </lineage>
</organism>
<feature type="signal peptide" evidence="2">
    <location>
        <begin position="1"/>
        <end position="17"/>
    </location>
</feature>
<accession>A0A2Z7DCJ9</accession>
<protein>
    <submittedName>
        <fullName evidence="3">Uncharacterized protein</fullName>
    </submittedName>
</protein>
<dbReference type="Proteomes" id="UP000250235">
    <property type="component" value="Unassembled WGS sequence"/>
</dbReference>
<sequence length="153" mass="17473">MLCYAMLCSVMLCSDLSKLCLKSVIQYMYKNEEQVEEEEQEQFWGCGLPRWHLCLAPTGITIIRLFSVDCASLRQSGPRTDLRFLRQAALEALTRSARTDSPRLTGRKPISGDDRRRRRRVGGGGGGGLFERGRRRWCLGFRVMRAHAFNQVS</sequence>
<keyword evidence="2" id="KW-0732">Signal</keyword>